<evidence type="ECO:0000313" key="1">
    <source>
        <dbReference type="EMBL" id="GKV24786.1"/>
    </source>
</evidence>
<dbReference type="Proteomes" id="UP001054252">
    <property type="component" value="Unassembled WGS sequence"/>
</dbReference>
<accession>A0AAV5KJJ0</accession>
<protein>
    <submittedName>
        <fullName evidence="1">Uncharacterized protein</fullName>
    </submittedName>
</protein>
<reference evidence="1 2" key="1">
    <citation type="journal article" date="2021" name="Commun. Biol.">
        <title>The genome of Shorea leprosula (Dipterocarpaceae) highlights the ecological relevance of drought in aseasonal tropical rainforests.</title>
        <authorList>
            <person name="Ng K.K.S."/>
            <person name="Kobayashi M.J."/>
            <person name="Fawcett J.A."/>
            <person name="Hatakeyama M."/>
            <person name="Paape T."/>
            <person name="Ng C.H."/>
            <person name="Ang C.C."/>
            <person name="Tnah L.H."/>
            <person name="Lee C.T."/>
            <person name="Nishiyama T."/>
            <person name="Sese J."/>
            <person name="O'Brien M.J."/>
            <person name="Copetti D."/>
            <person name="Mohd Noor M.I."/>
            <person name="Ong R.C."/>
            <person name="Putra M."/>
            <person name="Sireger I.Z."/>
            <person name="Indrioko S."/>
            <person name="Kosugi Y."/>
            <person name="Izuno A."/>
            <person name="Isagi Y."/>
            <person name="Lee S.L."/>
            <person name="Shimizu K.K."/>
        </authorList>
    </citation>
    <scope>NUCLEOTIDE SEQUENCE [LARGE SCALE GENOMIC DNA]</scope>
    <source>
        <strain evidence="1">214</strain>
    </source>
</reference>
<dbReference type="EMBL" id="BPVZ01000066">
    <property type="protein sequence ID" value="GKV24786.1"/>
    <property type="molecule type" value="Genomic_DNA"/>
</dbReference>
<name>A0AAV5KJJ0_9ROSI</name>
<evidence type="ECO:0000313" key="2">
    <source>
        <dbReference type="Proteomes" id="UP001054252"/>
    </source>
</evidence>
<dbReference type="AlphaFoldDB" id="A0AAV5KJJ0"/>
<proteinExistence type="predicted"/>
<dbReference type="PANTHER" id="PTHR32108">
    <property type="entry name" value="DNA-DIRECTED RNA POLYMERASE SUBUNIT ALPHA"/>
    <property type="match status" value="1"/>
</dbReference>
<dbReference type="PANTHER" id="PTHR32108:SF9">
    <property type="entry name" value="REVERSE TRANSCRIPTASE RNASE H-LIKE DOMAIN-CONTAINING PROTEIN"/>
    <property type="match status" value="1"/>
</dbReference>
<organism evidence="1 2">
    <name type="scientific">Rubroshorea leprosula</name>
    <dbReference type="NCBI Taxonomy" id="152421"/>
    <lineage>
        <taxon>Eukaryota</taxon>
        <taxon>Viridiplantae</taxon>
        <taxon>Streptophyta</taxon>
        <taxon>Embryophyta</taxon>
        <taxon>Tracheophyta</taxon>
        <taxon>Spermatophyta</taxon>
        <taxon>Magnoliopsida</taxon>
        <taxon>eudicotyledons</taxon>
        <taxon>Gunneridae</taxon>
        <taxon>Pentapetalae</taxon>
        <taxon>rosids</taxon>
        <taxon>malvids</taxon>
        <taxon>Malvales</taxon>
        <taxon>Dipterocarpaceae</taxon>
        <taxon>Rubroshorea</taxon>
    </lineage>
</organism>
<keyword evidence="2" id="KW-1185">Reference proteome</keyword>
<sequence>MAGIVPSTLHQKLKYIVGNSLVMVNGEKDYAIHKATSVPYVEVESQNQEATYYSIEFVSTTYVAKGSVLRTLDLSRVSKGVAKVMLENHFEVGKGLRIGLQGIEEPIESIDITLKKENLRSDWIPITYNDEVIVEDASDDEDMGAFDLFKSLVSTHNDGSSTSFEKLSISVIYEGRDDDKVILLALGETLDNWTVEILLVPIIKL</sequence>
<gene>
    <name evidence="1" type="ORF">SLEP1_g34355</name>
</gene>
<comment type="caution">
    <text evidence="1">The sequence shown here is derived from an EMBL/GenBank/DDBJ whole genome shotgun (WGS) entry which is preliminary data.</text>
</comment>